<dbReference type="PANTHER" id="PTHR30576:SF0">
    <property type="entry name" value="UNDECAPRENYL-PHOSPHATE N-ACETYLGALACTOSAMINYL 1-PHOSPHATE TRANSFERASE-RELATED"/>
    <property type="match status" value="1"/>
</dbReference>
<dbReference type="SUPFAM" id="SSF51735">
    <property type="entry name" value="NAD(P)-binding Rossmann-fold domains"/>
    <property type="match status" value="1"/>
</dbReference>
<dbReference type="InterPro" id="IPR017472">
    <property type="entry name" value="Undecaprenyl-P_galact_Ptfrase"/>
</dbReference>
<feature type="transmembrane region" description="Helical" evidence="7">
    <location>
        <begin position="12"/>
        <end position="35"/>
    </location>
</feature>
<sequence>MTAERQFVIHLVRVFFPVCLDVLAFYTSLFAAWYVRDGLLPLLFSGLTENFAFGMYVGLWWVPVTYVSFNAYTGMYSARLPFWDDTRKLITSLTLIMLIVMVIVNIGQMSAEISRTILVLLWCISLFVFPIYRLLGKKVLFSFCVFKTRALILGAGNTGRLINQWLAREKSIGIEVVGFLDDDRNKINTTVDGKMVFGSICSYAPLITNMKINTVIIALPSFGPKRISTLAFQLQLCIKDIMIVPDLCGVALLNTELLHLFYEEIFLLKIRNNLKFVKNRIIKRLFDIVCGIVLLPVLLVMLGVIGLLIRLESRGPVIYSHMRIGKGGRPFKCYKFRTMVKDAEAMLATLLQSDANLRQWQQHYKLTNDPRVTRIGAFLRKTSLDELPQIFNVLKGEMSIIGPRPVTEHEVETYYKELAEACFSVLPGITGLWQVSGRNDTTYDYRIRLDNWYIMNWSLWLDIVILIKTVSVVFFMKGVR</sequence>
<evidence type="ECO:0000256" key="7">
    <source>
        <dbReference type="SAM" id="Phobius"/>
    </source>
</evidence>
<name>A0A0F3GN80_9BACT</name>
<reference evidence="9 10" key="1">
    <citation type="submission" date="2015-02" db="EMBL/GenBank/DDBJ databases">
        <title>Single-cell genomics of uncultivated deep-branching MTB reveals a conserved set of magnetosome genes.</title>
        <authorList>
            <person name="Kolinko S."/>
            <person name="Richter M."/>
            <person name="Glockner F.O."/>
            <person name="Brachmann A."/>
            <person name="Schuler D."/>
        </authorList>
    </citation>
    <scope>NUCLEOTIDE SEQUENCE [LARGE SCALE GENOMIC DNA]</scope>
    <source>
        <strain evidence="9">TM-1</strain>
    </source>
</reference>
<dbReference type="EMBL" id="LACI01002410">
    <property type="protein sequence ID" value="KJU82153.1"/>
    <property type="molecule type" value="Genomic_DNA"/>
</dbReference>
<protein>
    <submittedName>
        <fullName evidence="9">Undecaprenyl-phosphate galactosephosphotransferase</fullName>
    </submittedName>
</protein>
<dbReference type="GO" id="GO:0005886">
    <property type="term" value="C:plasma membrane"/>
    <property type="evidence" value="ECO:0007669"/>
    <property type="project" value="InterPro"/>
</dbReference>
<feature type="transmembrane region" description="Helical" evidence="7">
    <location>
        <begin position="457"/>
        <end position="476"/>
    </location>
</feature>
<dbReference type="GO" id="GO:0000271">
    <property type="term" value="P:polysaccharide biosynthetic process"/>
    <property type="evidence" value="ECO:0007669"/>
    <property type="project" value="InterPro"/>
</dbReference>
<evidence type="ECO:0000256" key="3">
    <source>
        <dbReference type="ARBA" id="ARBA00022679"/>
    </source>
</evidence>
<evidence type="ECO:0000256" key="1">
    <source>
        <dbReference type="ARBA" id="ARBA00004141"/>
    </source>
</evidence>
<evidence type="ECO:0000313" key="10">
    <source>
        <dbReference type="Proteomes" id="UP000033423"/>
    </source>
</evidence>
<accession>A0A0F3GN80</accession>
<feature type="domain" description="Bacterial sugar transferase" evidence="8">
    <location>
        <begin position="283"/>
        <end position="474"/>
    </location>
</feature>
<feature type="transmembrane region" description="Helical" evidence="7">
    <location>
        <begin position="55"/>
        <end position="77"/>
    </location>
</feature>
<dbReference type="GO" id="GO:0016780">
    <property type="term" value="F:phosphotransferase activity, for other substituted phosphate groups"/>
    <property type="evidence" value="ECO:0007669"/>
    <property type="project" value="TreeGrafter"/>
</dbReference>
<dbReference type="Pfam" id="PF02397">
    <property type="entry name" value="Bac_transf"/>
    <property type="match status" value="1"/>
</dbReference>
<dbReference type="InterPro" id="IPR003362">
    <property type="entry name" value="Bact_transf"/>
</dbReference>
<evidence type="ECO:0000256" key="6">
    <source>
        <dbReference type="ARBA" id="ARBA00023136"/>
    </source>
</evidence>
<comment type="caution">
    <text evidence="9">The sequence shown here is derived from an EMBL/GenBank/DDBJ whole genome shotgun (WGS) entry which is preliminary data.</text>
</comment>
<evidence type="ECO:0000313" key="9">
    <source>
        <dbReference type="EMBL" id="KJU82153.1"/>
    </source>
</evidence>
<proteinExistence type="inferred from homology"/>
<feature type="transmembrane region" description="Helical" evidence="7">
    <location>
        <begin position="285"/>
        <end position="309"/>
    </location>
</feature>
<keyword evidence="6 7" id="KW-0472">Membrane</keyword>
<dbReference type="PATRIC" id="fig|29290.4.peg.7450"/>
<feature type="transmembrane region" description="Helical" evidence="7">
    <location>
        <begin position="113"/>
        <end position="132"/>
    </location>
</feature>
<dbReference type="AlphaFoldDB" id="A0A0F3GN80"/>
<dbReference type="Pfam" id="PF13727">
    <property type="entry name" value="CoA_binding_3"/>
    <property type="match status" value="1"/>
</dbReference>
<dbReference type="Proteomes" id="UP000033423">
    <property type="component" value="Unassembled WGS sequence"/>
</dbReference>
<comment type="subcellular location">
    <subcellularLocation>
        <location evidence="1">Membrane</location>
        <topology evidence="1">Multi-pass membrane protein</topology>
    </subcellularLocation>
</comment>
<feature type="transmembrane region" description="Helical" evidence="7">
    <location>
        <begin position="89"/>
        <end position="107"/>
    </location>
</feature>
<organism evidence="9 10">
    <name type="scientific">Candidatus Magnetobacterium bavaricum</name>
    <dbReference type="NCBI Taxonomy" id="29290"/>
    <lineage>
        <taxon>Bacteria</taxon>
        <taxon>Pseudomonadati</taxon>
        <taxon>Nitrospirota</taxon>
        <taxon>Thermodesulfovibrionia</taxon>
        <taxon>Thermodesulfovibrionales</taxon>
        <taxon>Candidatus Magnetobacteriaceae</taxon>
        <taxon>Candidatus Magnetobacterium</taxon>
    </lineage>
</organism>
<dbReference type="NCBIfam" id="TIGR03022">
    <property type="entry name" value="WbaP_sugtrans"/>
    <property type="match status" value="1"/>
</dbReference>
<evidence type="ECO:0000256" key="4">
    <source>
        <dbReference type="ARBA" id="ARBA00022692"/>
    </source>
</evidence>
<dbReference type="InterPro" id="IPR017475">
    <property type="entry name" value="EPS_sugar_tfrase"/>
</dbReference>
<evidence type="ECO:0000259" key="8">
    <source>
        <dbReference type="Pfam" id="PF02397"/>
    </source>
</evidence>
<keyword evidence="4 7" id="KW-0812">Transmembrane</keyword>
<dbReference type="NCBIfam" id="TIGR03025">
    <property type="entry name" value="EPS_sugtrans"/>
    <property type="match status" value="1"/>
</dbReference>
<gene>
    <name evidence="9" type="ORF">MBAV_005634</name>
</gene>
<dbReference type="InterPro" id="IPR036291">
    <property type="entry name" value="NAD(P)-bd_dom_sf"/>
</dbReference>
<keyword evidence="5 7" id="KW-1133">Transmembrane helix</keyword>
<keyword evidence="3 9" id="KW-0808">Transferase</keyword>
<evidence type="ECO:0000256" key="2">
    <source>
        <dbReference type="ARBA" id="ARBA00006464"/>
    </source>
</evidence>
<keyword evidence="10" id="KW-1185">Reference proteome</keyword>
<comment type="similarity">
    <text evidence="2">Belongs to the bacterial sugar transferase family.</text>
</comment>
<dbReference type="Gene3D" id="3.40.50.720">
    <property type="entry name" value="NAD(P)-binding Rossmann-like Domain"/>
    <property type="match status" value="1"/>
</dbReference>
<dbReference type="PANTHER" id="PTHR30576">
    <property type="entry name" value="COLANIC BIOSYNTHESIS UDP-GLUCOSE LIPID CARRIER TRANSFERASE"/>
    <property type="match status" value="1"/>
</dbReference>
<evidence type="ECO:0000256" key="5">
    <source>
        <dbReference type="ARBA" id="ARBA00022989"/>
    </source>
</evidence>